<evidence type="ECO:0000313" key="2">
    <source>
        <dbReference type="EMBL" id="PQM44674.1"/>
    </source>
</evidence>
<evidence type="ECO:0000256" key="1">
    <source>
        <dbReference type="SAM" id="MobiDB-lite"/>
    </source>
</evidence>
<evidence type="ECO:0000313" key="3">
    <source>
        <dbReference type="Proteomes" id="UP000238296"/>
    </source>
</evidence>
<feature type="compositionally biased region" description="Low complexity" evidence="1">
    <location>
        <begin position="164"/>
        <end position="173"/>
    </location>
</feature>
<organism evidence="2 3">
    <name type="scientific">Mycobacterium talmoniae</name>
    <dbReference type="NCBI Taxonomy" id="1858794"/>
    <lineage>
        <taxon>Bacteria</taxon>
        <taxon>Bacillati</taxon>
        <taxon>Actinomycetota</taxon>
        <taxon>Actinomycetes</taxon>
        <taxon>Mycobacteriales</taxon>
        <taxon>Mycobacteriaceae</taxon>
        <taxon>Mycobacterium</taxon>
    </lineage>
</organism>
<accession>A0A2S8BDD6</accession>
<reference evidence="2 3" key="1">
    <citation type="journal article" date="2017" name="Int. J. Syst. Evol. Microbiol.">
        <title>Mycobacterium talmoniae sp. nov., a slowly growing mycobacterium isolated from human respiratory samples.</title>
        <authorList>
            <person name="Davidson R.M."/>
            <person name="DeGroote M.A."/>
            <person name="Marola J.L."/>
            <person name="Buss S."/>
            <person name="Jones V."/>
            <person name="McNeil M.R."/>
            <person name="Freifeld A.G."/>
            <person name="Elaine Epperson L."/>
            <person name="Hasan N.A."/>
            <person name="Jackson M."/>
            <person name="Iwen P.C."/>
            <person name="Salfinger M."/>
            <person name="Strong M."/>
        </authorList>
    </citation>
    <scope>NUCLEOTIDE SEQUENCE [LARGE SCALE GENOMIC DNA]</scope>
    <source>
        <strain evidence="2 3">ATCC BAA-2683</strain>
    </source>
</reference>
<dbReference type="Proteomes" id="UP000238296">
    <property type="component" value="Unassembled WGS sequence"/>
</dbReference>
<name>A0A2S8BDD6_9MYCO</name>
<sequence>MAGGMSIEAEIAAGLHSFEIERELDKLADEVADFAKSIAPVFGDRPPKRDAPADGAPGDFKNSIKVTPQGPGKRRVGSDDFKAVWAELGTRHMPEYAVFAKTAAHFGGTGPIIDEGIQRAQSHLRRELEHLAKLHAEMPGSLSAAIDKAQRLTAQKRKVEQARTARSAAFNAARPRRRGRRR</sequence>
<dbReference type="EMBL" id="PPEA01000738">
    <property type="protein sequence ID" value="PQM44674.1"/>
    <property type="molecule type" value="Genomic_DNA"/>
</dbReference>
<gene>
    <name evidence="2" type="ORF">C1Y40_05170</name>
</gene>
<dbReference type="AlphaFoldDB" id="A0A2S8BDD6"/>
<proteinExistence type="predicted"/>
<feature type="region of interest" description="Disordered" evidence="1">
    <location>
        <begin position="149"/>
        <end position="182"/>
    </location>
</feature>
<evidence type="ECO:0008006" key="4">
    <source>
        <dbReference type="Google" id="ProtNLM"/>
    </source>
</evidence>
<comment type="caution">
    <text evidence="2">The sequence shown here is derived from an EMBL/GenBank/DDBJ whole genome shotgun (WGS) entry which is preliminary data.</text>
</comment>
<protein>
    <recommendedName>
        <fullName evidence="4">HK97 gp10 family phage protein</fullName>
    </recommendedName>
</protein>
<feature type="region of interest" description="Disordered" evidence="1">
    <location>
        <begin position="41"/>
        <end position="78"/>
    </location>
</feature>